<dbReference type="GO" id="GO:0016020">
    <property type="term" value="C:membrane"/>
    <property type="evidence" value="ECO:0007669"/>
    <property type="project" value="TreeGrafter"/>
</dbReference>
<name>A0AAD6Q010_9ROSI</name>
<accession>A0AAD6Q010</accession>
<feature type="transmembrane region" description="Helical" evidence="1">
    <location>
        <begin position="331"/>
        <end position="356"/>
    </location>
</feature>
<keyword evidence="1" id="KW-0472">Membrane</keyword>
<feature type="transmembrane region" description="Helical" evidence="1">
    <location>
        <begin position="267"/>
        <end position="291"/>
    </location>
</feature>
<feature type="transmembrane region" description="Helical" evidence="1">
    <location>
        <begin position="120"/>
        <end position="142"/>
    </location>
</feature>
<dbReference type="Proteomes" id="UP001164929">
    <property type="component" value="Chromosome 14"/>
</dbReference>
<dbReference type="PANTHER" id="PTHR12242">
    <property type="entry name" value="OS02G0130600 PROTEIN-RELATED"/>
    <property type="match status" value="1"/>
</dbReference>
<comment type="caution">
    <text evidence="2">The sequence shown here is derived from an EMBL/GenBank/DDBJ whole genome shotgun (WGS) entry which is preliminary data.</text>
</comment>
<feature type="transmembrane region" description="Helical" evidence="1">
    <location>
        <begin position="6"/>
        <end position="28"/>
    </location>
</feature>
<evidence type="ECO:0000313" key="2">
    <source>
        <dbReference type="EMBL" id="KAJ6972770.1"/>
    </source>
</evidence>
<keyword evidence="1" id="KW-1133">Transmembrane helix</keyword>
<dbReference type="AlphaFoldDB" id="A0AAD6Q010"/>
<evidence type="ECO:0000256" key="1">
    <source>
        <dbReference type="SAM" id="Phobius"/>
    </source>
</evidence>
<organism evidence="2 3">
    <name type="scientific">Populus alba x Populus x berolinensis</name>
    <dbReference type="NCBI Taxonomy" id="444605"/>
    <lineage>
        <taxon>Eukaryota</taxon>
        <taxon>Viridiplantae</taxon>
        <taxon>Streptophyta</taxon>
        <taxon>Embryophyta</taxon>
        <taxon>Tracheophyta</taxon>
        <taxon>Spermatophyta</taxon>
        <taxon>Magnoliopsida</taxon>
        <taxon>eudicotyledons</taxon>
        <taxon>Gunneridae</taxon>
        <taxon>Pentapetalae</taxon>
        <taxon>rosids</taxon>
        <taxon>fabids</taxon>
        <taxon>Malpighiales</taxon>
        <taxon>Salicaceae</taxon>
        <taxon>Saliceae</taxon>
        <taxon>Populus</taxon>
    </lineage>
</organism>
<protein>
    <submittedName>
        <fullName evidence="2">Uncharacterized protein</fullName>
    </submittedName>
</protein>
<dbReference type="PANTHER" id="PTHR12242:SF6">
    <property type="entry name" value="PROTEIN ROLLING PROTEIN"/>
    <property type="match status" value="1"/>
</dbReference>
<keyword evidence="1" id="KW-0812">Transmembrane</keyword>
<feature type="transmembrane region" description="Helical" evidence="1">
    <location>
        <begin position="368"/>
        <end position="388"/>
    </location>
</feature>
<keyword evidence="3" id="KW-1185">Reference proteome</keyword>
<dbReference type="EMBL" id="JAQIZT010000014">
    <property type="protein sequence ID" value="KAJ6972770.1"/>
    <property type="molecule type" value="Genomic_DNA"/>
</dbReference>
<sequence>MALVIYWYDFVCFGIVAAALLVSLWMLWRRELGSTSEDDILCQSLLMARSDTDDRTVQAIAIPRNHVGSAQLWTSCWKGVHPGWLLATRFISFLVMAGFLLTDFLTWDATIFVYYTEWTFTLALIYFALGTVISAYGCFVSLEKPAASANGENPVFLEGDVEENGTATSKTYKEKESRSAVRLQSHRAEEAIRERAGFWGYLMQIIYQVSHQDLLASYVHVLCIYKNRDVFLPSFLAIIPQYFCLDLHLNKFSTGSTVEQNSQIKPAVLITCAGAVVLTDIVFWCVIVPFLSNTHLGLNALMGCMHSLNAFFLLLDTVLNSLPFPWFRIAYFVQWSCLYVIFQWIIHACGFTWWPYPFLELDSPWSPLWYFLVALMHIPCYGIYALIFKAKNAIFSRLFPRAFVGSF</sequence>
<proteinExistence type="predicted"/>
<feature type="transmembrane region" description="Helical" evidence="1">
    <location>
        <begin position="297"/>
        <end position="319"/>
    </location>
</feature>
<gene>
    <name evidence="2" type="ORF">NC653_033167</name>
</gene>
<evidence type="ECO:0000313" key="3">
    <source>
        <dbReference type="Proteomes" id="UP001164929"/>
    </source>
</evidence>
<feature type="transmembrane region" description="Helical" evidence="1">
    <location>
        <begin position="90"/>
        <end position="114"/>
    </location>
</feature>
<reference evidence="2" key="1">
    <citation type="journal article" date="2023" name="Mol. Ecol. Resour.">
        <title>Chromosome-level genome assembly of a triploid poplar Populus alba 'Berolinensis'.</title>
        <authorList>
            <person name="Chen S."/>
            <person name="Yu Y."/>
            <person name="Wang X."/>
            <person name="Wang S."/>
            <person name="Zhang T."/>
            <person name="Zhou Y."/>
            <person name="He R."/>
            <person name="Meng N."/>
            <person name="Wang Y."/>
            <person name="Liu W."/>
            <person name="Liu Z."/>
            <person name="Liu J."/>
            <person name="Guo Q."/>
            <person name="Huang H."/>
            <person name="Sederoff R.R."/>
            <person name="Wang G."/>
            <person name="Qu G."/>
            <person name="Chen S."/>
        </authorList>
    </citation>
    <scope>NUCLEOTIDE SEQUENCE</scope>
    <source>
        <strain evidence="2">SC-2020</strain>
    </source>
</reference>